<evidence type="ECO:0000259" key="3">
    <source>
        <dbReference type="PROSITE" id="PS50887"/>
    </source>
</evidence>
<dbReference type="InterPro" id="IPR050706">
    <property type="entry name" value="Cyclic-di-GMP_PDE-like"/>
</dbReference>
<dbReference type="eggNOG" id="COG5001">
    <property type="taxonomic scope" value="Bacteria"/>
</dbReference>
<protein>
    <submittedName>
        <fullName evidence="4">Diguanylate cyclase (GGDEF) domain-containing protein</fullName>
    </submittedName>
</protein>
<keyword evidence="5" id="KW-1185">Reference proteome</keyword>
<feature type="domain" description="EAL" evidence="2">
    <location>
        <begin position="499"/>
        <end position="747"/>
    </location>
</feature>
<dbReference type="InterPro" id="IPR001633">
    <property type="entry name" value="EAL_dom"/>
</dbReference>
<feature type="transmembrane region" description="Helical" evidence="1">
    <location>
        <begin position="301"/>
        <end position="321"/>
    </location>
</feature>
<dbReference type="RefSeq" id="WP_083702908.1">
    <property type="nucleotide sequence ID" value="NZ_FTMN01000001.1"/>
</dbReference>
<evidence type="ECO:0000313" key="4">
    <source>
        <dbReference type="EMBL" id="SIP96599.1"/>
    </source>
</evidence>
<evidence type="ECO:0000256" key="1">
    <source>
        <dbReference type="SAM" id="Phobius"/>
    </source>
</evidence>
<dbReference type="GO" id="GO:0071111">
    <property type="term" value="F:cyclic-guanylate-specific phosphodiesterase activity"/>
    <property type="evidence" value="ECO:0007669"/>
    <property type="project" value="InterPro"/>
</dbReference>
<reference evidence="4 5" key="1">
    <citation type="submission" date="2017-01" db="EMBL/GenBank/DDBJ databases">
        <authorList>
            <person name="Mah S.A."/>
            <person name="Swanson W.J."/>
            <person name="Moy G.W."/>
            <person name="Vacquier V.D."/>
        </authorList>
    </citation>
    <scope>NUCLEOTIDE SEQUENCE [LARGE SCALE GENOMIC DNA]</scope>
    <source>
        <strain evidence="4 5">DSM 7027</strain>
    </source>
</reference>
<dbReference type="CDD" id="cd01948">
    <property type="entry name" value="EAL"/>
    <property type="match status" value="1"/>
</dbReference>
<dbReference type="Proteomes" id="UP000186895">
    <property type="component" value="Unassembled WGS sequence"/>
</dbReference>
<dbReference type="SMART" id="SM00052">
    <property type="entry name" value="EAL"/>
    <property type="match status" value="1"/>
</dbReference>
<dbReference type="EMBL" id="FTMN01000001">
    <property type="protein sequence ID" value="SIP96599.1"/>
    <property type="molecule type" value="Genomic_DNA"/>
</dbReference>
<organism evidence="4 5">
    <name type="scientific">Marinobacterium stanieri</name>
    <dbReference type="NCBI Taxonomy" id="49186"/>
    <lineage>
        <taxon>Bacteria</taxon>
        <taxon>Pseudomonadati</taxon>
        <taxon>Pseudomonadota</taxon>
        <taxon>Gammaproteobacteria</taxon>
        <taxon>Oceanospirillales</taxon>
        <taxon>Oceanospirillaceae</taxon>
        <taxon>Marinobacterium</taxon>
    </lineage>
</organism>
<sequence>MKHTRYLDTSSKRTVLTSIVLLALFSWLAFWTYTQVSVRSTQSALSSQLDEQRLYRFDTALERINERVTQLEQQANSLFSTSRPSSRSAETGLTQLLRGSQDVVGAAYFSGWPVQQARLALFKDDNQTRPMSSAYTPVWLQHLPESFPEQASSGSVWWSPVHRHPQTQTRVITLVQPLVSENGQLSGLVTLDWEASAALALAQGVESTPGTLYWLTDSLGQRFSPAYPESDKAEQLMGKAAALTPMTVFLTGFEHLTLEDAEPASELFYAPTENGLRFSVAVPLADADAPLDALASQHLSYLLYLGAVIGLLTILGLWRLVPALHNLRASYTDKLTGLPNRVQLMRDLEKNSSVTLVLLNLDRFREVNSLFGDDCGDLILKEVSLRLESFLSGTDHSRARLYRVGGDEFAVSLPRRRPVIVEQQLEEMLACVRRSPVVWQNHEIGLSATIGAVVPWLETPQEHSLYIHAREALREARIRGLHCRVYDGSESLEQEFEHNQKWAGKLRDALDTEGLVAWYQPILNNTTGRIDKYECLVRMVDHKDGEVIGPGNFLGVAGKLRLEGHITRVMVEKCFTRFADTGTQFSINLSYSDLLQEELKAFILQRLDETGVGRQVIFELLETANIENYEQVRAFVQEVKKRGCRIAIDDFGTGYSNFEHLLQLQVDFIKIDGSLIRNLDKDPNSRRVARGIVGLARSMKIETVAEYVHSPAVQMEVLRLGISFSQGELIGMPSPELRVEIPSELTRLSYSGRNMARSMLKV</sequence>
<dbReference type="InterPro" id="IPR029787">
    <property type="entry name" value="Nucleotide_cyclase"/>
</dbReference>
<dbReference type="PANTHER" id="PTHR33121">
    <property type="entry name" value="CYCLIC DI-GMP PHOSPHODIESTERASE PDEF"/>
    <property type="match status" value="1"/>
</dbReference>
<evidence type="ECO:0000313" key="5">
    <source>
        <dbReference type="Proteomes" id="UP000186895"/>
    </source>
</evidence>
<dbReference type="CDD" id="cd01949">
    <property type="entry name" value="GGDEF"/>
    <property type="match status" value="1"/>
</dbReference>
<keyword evidence="1" id="KW-0472">Membrane</keyword>
<evidence type="ECO:0000259" key="2">
    <source>
        <dbReference type="PROSITE" id="PS50883"/>
    </source>
</evidence>
<name>A0A1N6NWX2_9GAMM</name>
<dbReference type="PROSITE" id="PS50887">
    <property type="entry name" value="GGDEF"/>
    <property type="match status" value="1"/>
</dbReference>
<dbReference type="InterPro" id="IPR043128">
    <property type="entry name" value="Rev_trsase/Diguanyl_cyclase"/>
</dbReference>
<dbReference type="InterPro" id="IPR000160">
    <property type="entry name" value="GGDEF_dom"/>
</dbReference>
<keyword evidence="1" id="KW-1133">Transmembrane helix</keyword>
<dbReference type="AlphaFoldDB" id="A0A1N6NWX2"/>
<dbReference type="InterPro" id="IPR035919">
    <property type="entry name" value="EAL_sf"/>
</dbReference>
<dbReference type="PROSITE" id="PS50883">
    <property type="entry name" value="EAL"/>
    <property type="match status" value="1"/>
</dbReference>
<feature type="domain" description="GGDEF" evidence="3">
    <location>
        <begin position="352"/>
        <end position="489"/>
    </location>
</feature>
<dbReference type="PANTHER" id="PTHR33121:SF79">
    <property type="entry name" value="CYCLIC DI-GMP PHOSPHODIESTERASE PDED-RELATED"/>
    <property type="match status" value="1"/>
</dbReference>
<dbReference type="Pfam" id="PF00990">
    <property type="entry name" value="GGDEF"/>
    <property type="match status" value="1"/>
</dbReference>
<gene>
    <name evidence="4" type="ORF">SAMN05421647_101618</name>
</gene>
<dbReference type="Pfam" id="PF00563">
    <property type="entry name" value="EAL"/>
    <property type="match status" value="1"/>
</dbReference>
<dbReference type="Gene3D" id="3.30.70.270">
    <property type="match status" value="1"/>
</dbReference>
<accession>A0A1N6NWX2</accession>
<dbReference type="STRING" id="49186.SAMN05421647_101618"/>
<feature type="transmembrane region" description="Helical" evidence="1">
    <location>
        <begin position="15"/>
        <end position="33"/>
    </location>
</feature>
<dbReference type="CDD" id="cd18773">
    <property type="entry name" value="PDC1_HK_sensor"/>
    <property type="match status" value="1"/>
</dbReference>
<dbReference type="NCBIfam" id="TIGR00254">
    <property type="entry name" value="GGDEF"/>
    <property type="match status" value="1"/>
</dbReference>
<dbReference type="SUPFAM" id="SSF55073">
    <property type="entry name" value="Nucleotide cyclase"/>
    <property type="match status" value="1"/>
</dbReference>
<keyword evidence="1" id="KW-0812">Transmembrane</keyword>
<dbReference type="SMART" id="SM00267">
    <property type="entry name" value="GGDEF"/>
    <property type="match status" value="1"/>
</dbReference>
<proteinExistence type="predicted"/>
<dbReference type="Gene3D" id="3.20.20.450">
    <property type="entry name" value="EAL domain"/>
    <property type="match status" value="1"/>
</dbReference>
<dbReference type="SUPFAM" id="SSF141868">
    <property type="entry name" value="EAL domain-like"/>
    <property type="match status" value="1"/>
</dbReference>